<reference evidence="1" key="1">
    <citation type="submission" date="2022-02" db="EMBL/GenBank/DDBJ databases">
        <title>Plant Genome Project.</title>
        <authorList>
            <person name="Zhang R.-G."/>
        </authorList>
    </citation>
    <scope>NUCLEOTIDE SEQUENCE</scope>
    <source>
        <strain evidence="1">AT1</strain>
    </source>
</reference>
<accession>A0ACC0LSV9</accession>
<keyword evidence="2" id="KW-1185">Reference proteome</keyword>
<dbReference type="EMBL" id="CM046398">
    <property type="protein sequence ID" value="KAI8531704.1"/>
    <property type="molecule type" value="Genomic_DNA"/>
</dbReference>
<sequence length="229" mass="26459">MKFDLRAILNISEACLPVKYLGVPLISTKLTHSDCVILKERMLRRIQSWSNKLLSFGGHAQLIISVLFSIQVYLPSIFILPQKITKEIESMLSAFLWKGVELKSFGGKVAWSSMCLPKCEGGLGFKRVKEWNRAAMLRHLWALCKKEDIFWVKWIHSYVIKNHCIWSMNLLTDSSWTLQKIFGLRSVGQKFILSKIGNGLSTFLWLDNWHTLNWPFISGIWESSGLQPW</sequence>
<name>A0ACC0LSV9_RHOML</name>
<protein>
    <submittedName>
        <fullName evidence="1">Uncharacterized protein</fullName>
    </submittedName>
</protein>
<organism evidence="1 2">
    <name type="scientific">Rhododendron molle</name>
    <name type="common">Chinese azalea</name>
    <name type="synonym">Azalea mollis</name>
    <dbReference type="NCBI Taxonomy" id="49168"/>
    <lineage>
        <taxon>Eukaryota</taxon>
        <taxon>Viridiplantae</taxon>
        <taxon>Streptophyta</taxon>
        <taxon>Embryophyta</taxon>
        <taxon>Tracheophyta</taxon>
        <taxon>Spermatophyta</taxon>
        <taxon>Magnoliopsida</taxon>
        <taxon>eudicotyledons</taxon>
        <taxon>Gunneridae</taxon>
        <taxon>Pentapetalae</taxon>
        <taxon>asterids</taxon>
        <taxon>Ericales</taxon>
        <taxon>Ericaceae</taxon>
        <taxon>Ericoideae</taxon>
        <taxon>Rhodoreae</taxon>
        <taxon>Rhododendron</taxon>
    </lineage>
</organism>
<proteinExistence type="predicted"/>
<evidence type="ECO:0000313" key="1">
    <source>
        <dbReference type="EMBL" id="KAI8531704.1"/>
    </source>
</evidence>
<evidence type="ECO:0000313" key="2">
    <source>
        <dbReference type="Proteomes" id="UP001062846"/>
    </source>
</evidence>
<dbReference type="Proteomes" id="UP001062846">
    <property type="component" value="Chromosome 11"/>
</dbReference>
<gene>
    <name evidence="1" type="ORF">RHMOL_Rhmol11G0156500</name>
</gene>
<comment type="caution">
    <text evidence="1">The sequence shown here is derived from an EMBL/GenBank/DDBJ whole genome shotgun (WGS) entry which is preliminary data.</text>
</comment>